<name>A0A316UJ22_9BASI</name>
<sequence>MLGDLLQTAASSMPLLLRSAQVCALVKSGVAGVEGRNLLTEVRQALQTALSQPCPHHYDVLTSMLALTEVWDLSDLFQSSRSILKVDAQSTQAKVRLVEPRLSMATTFSIPVNVNENGIVYWSVCSAAHLTPSTQIGYLSSKMKSSRRCSNALAWSMQNPAWSCDFSLSATLPPSFATLPRPHVLLVPPQVASTYAYSAVCCTGWPIGRSWHQVSSREMTIYGSCI</sequence>
<dbReference type="AlphaFoldDB" id="A0A316UJ22"/>
<keyword evidence="2" id="KW-1185">Reference proteome</keyword>
<evidence type="ECO:0000313" key="2">
    <source>
        <dbReference type="Proteomes" id="UP000245884"/>
    </source>
</evidence>
<protein>
    <submittedName>
        <fullName evidence="1">Uncharacterized protein</fullName>
    </submittedName>
</protein>
<dbReference type="RefSeq" id="XP_025358953.1">
    <property type="nucleotide sequence ID" value="XM_025503345.1"/>
</dbReference>
<dbReference type="GeneID" id="37025168"/>
<gene>
    <name evidence="1" type="ORF">BDZ90DRAFT_127639</name>
</gene>
<dbReference type="Proteomes" id="UP000245884">
    <property type="component" value="Unassembled WGS sequence"/>
</dbReference>
<evidence type="ECO:0000313" key="1">
    <source>
        <dbReference type="EMBL" id="PWN24341.1"/>
    </source>
</evidence>
<accession>A0A316UJ22</accession>
<reference evidence="1 2" key="1">
    <citation type="journal article" date="2018" name="Mol. Biol. Evol.">
        <title>Broad Genomic Sampling Reveals a Smut Pathogenic Ancestry of the Fungal Clade Ustilaginomycotina.</title>
        <authorList>
            <person name="Kijpornyongpan T."/>
            <person name="Mondo S.J."/>
            <person name="Barry K."/>
            <person name="Sandor L."/>
            <person name="Lee J."/>
            <person name="Lipzen A."/>
            <person name="Pangilinan J."/>
            <person name="LaButti K."/>
            <person name="Hainaut M."/>
            <person name="Henrissat B."/>
            <person name="Grigoriev I.V."/>
            <person name="Spatafora J.W."/>
            <person name="Aime M.C."/>
        </authorList>
    </citation>
    <scope>NUCLEOTIDE SEQUENCE [LARGE SCALE GENOMIC DNA]</scope>
    <source>
        <strain evidence="1 2">MCA 5214</strain>
    </source>
</reference>
<proteinExistence type="predicted"/>
<organism evidence="1 2">
    <name type="scientific">Jaminaea rosea</name>
    <dbReference type="NCBI Taxonomy" id="1569628"/>
    <lineage>
        <taxon>Eukaryota</taxon>
        <taxon>Fungi</taxon>
        <taxon>Dikarya</taxon>
        <taxon>Basidiomycota</taxon>
        <taxon>Ustilaginomycotina</taxon>
        <taxon>Exobasidiomycetes</taxon>
        <taxon>Microstromatales</taxon>
        <taxon>Microstromatales incertae sedis</taxon>
        <taxon>Jaminaea</taxon>
    </lineage>
</organism>
<dbReference type="EMBL" id="KZ819682">
    <property type="protein sequence ID" value="PWN24341.1"/>
    <property type="molecule type" value="Genomic_DNA"/>
</dbReference>